<gene>
    <name evidence="2" type="ORF">LCGC14_2107010</name>
</gene>
<dbReference type="Gene3D" id="2.40.50.140">
    <property type="entry name" value="Nucleic acid-binding proteins"/>
    <property type="match status" value="1"/>
</dbReference>
<protein>
    <recommendedName>
        <fullName evidence="1">TRAM domain-containing protein</fullName>
    </recommendedName>
</protein>
<dbReference type="PROSITE" id="PS50926">
    <property type="entry name" value="TRAM"/>
    <property type="match status" value="1"/>
</dbReference>
<sequence>MDKITVEIVKLVNGGQGLGFHNGKPVFAWNVLPGETAVVKLTKKKTNYLEGIAVGISDASPERINPE</sequence>
<dbReference type="InterPro" id="IPR002792">
    <property type="entry name" value="TRAM_dom"/>
</dbReference>
<dbReference type="InterPro" id="IPR012340">
    <property type="entry name" value="NA-bd_OB-fold"/>
</dbReference>
<name>A0A0F9GLD5_9ZZZZ</name>
<accession>A0A0F9GLD5</accession>
<dbReference type="AlphaFoldDB" id="A0A0F9GLD5"/>
<dbReference type="EMBL" id="LAZR01025962">
    <property type="protein sequence ID" value="KKL70225.1"/>
    <property type="molecule type" value="Genomic_DNA"/>
</dbReference>
<reference evidence="2" key="1">
    <citation type="journal article" date="2015" name="Nature">
        <title>Complex archaea that bridge the gap between prokaryotes and eukaryotes.</title>
        <authorList>
            <person name="Spang A."/>
            <person name="Saw J.H."/>
            <person name="Jorgensen S.L."/>
            <person name="Zaremba-Niedzwiedzka K."/>
            <person name="Martijn J."/>
            <person name="Lind A.E."/>
            <person name="van Eijk R."/>
            <person name="Schleper C."/>
            <person name="Guy L."/>
            <person name="Ettema T.J."/>
        </authorList>
    </citation>
    <scope>NUCLEOTIDE SEQUENCE</scope>
</reference>
<organism evidence="2">
    <name type="scientific">marine sediment metagenome</name>
    <dbReference type="NCBI Taxonomy" id="412755"/>
    <lineage>
        <taxon>unclassified sequences</taxon>
        <taxon>metagenomes</taxon>
        <taxon>ecological metagenomes</taxon>
    </lineage>
</organism>
<evidence type="ECO:0000313" key="2">
    <source>
        <dbReference type="EMBL" id="KKL70225.1"/>
    </source>
</evidence>
<proteinExistence type="predicted"/>
<dbReference type="Pfam" id="PF01938">
    <property type="entry name" value="TRAM"/>
    <property type="match status" value="1"/>
</dbReference>
<feature type="non-terminal residue" evidence="2">
    <location>
        <position position="67"/>
    </location>
</feature>
<evidence type="ECO:0000259" key="1">
    <source>
        <dbReference type="PROSITE" id="PS50926"/>
    </source>
</evidence>
<feature type="domain" description="TRAM" evidence="1">
    <location>
        <begin position="1"/>
        <end position="55"/>
    </location>
</feature>
<dbReference type="SUPFAM" id="SSF50249">
    <property type="entry name" value="Nucleic acid-binding proteins"/>
    <property type="match status" value="1"/>
</dbReference>
<comment type="caution">
    <text evidence="2">The sequence shown here is derived from an EMBL/GenBank/DDBJ whole genome shotgun (WGS) entry which is preliminary data.</text>
</comment>